<dbReference type="Gene3D" id="1.10.260.40">
    <property type="entry name" value="lambda repressor-like DNA-binding domains"/>
    <property type="match status" value="1"/>
</dbReference>
<evidence type="ECO:0000256" key="3">
    <source>
        <dbReference type="ARBA" id="ARBA00023163"/>
    </source>
</evidence>
<dbReference type="PROSITE" id="PS50932">
    <property type="entry name" value="HTH_LACI_2"/>
    <property type="match status" value="1"/>
</dbReference>
<evidence type="ECO:0000256" key="1">
    <source>
        <dbReference type="ARBA" id="ARBA00023015"/>
    </source>
</evidence>
<proteinExistence type="predicted"/>
<evidence type="ECO:0000259" key="4">
    <source>
        <dbReference type="PROSITE" id="PS50932"/>
    </source>
</evidence>
<dbReference type="PANTHER" id="PTHR30146:SF109">
    <property type="entry name" value="HTH-TYPE TRANSCRIPTIONAL REGULATOR GALS"/>
    <property type="match status" value="1"/>
</dbReference>
<dbReference type="Proteomes" id="UP001215231">
    <property type="component" value="Chromosome"/>
</dbReference>
<dbReference type="PANTHER" id="PTHR30146">
    <property type="entry name" value="LACI-RELATED TRANSCRIPTIONAL REPRESSOR"/>
    <property type="match status" value="1"/>
</dbReference>
<feature type="domain" description="HTH lacI-type" evidence="4">
    <location>
        <begin position="2"/>
        <end position="56"/>
    </location>
</feature>
<name>A0ABY7VBK1_9GAMM</name>
<dbReference type="CDD" id="cd06270">
    <property type="entry name" value="PBP1_GalS-like"/>
    <property type="match status" value="1"/>
</dbReference>
<keyword evidence="3" id="KW-0804">Transcription</keyword>
<dbReference type="CDD" id="cd01392">
    <property type="entry name" value="HTH_LacI"/>
    <property type="match status" value="1"/>
</dbReference>
<dbReference type="Pfam" id="PF13377">
    <property type="entry name" value="Peripla_BP_3"/>
    <property type="match status" value="1"/>
</dbReference>
<dbReference type="RefSeq" id="WP_274050283.1">
    <property type="nucleotide sequence ID" value="NZ_CP059693.1"/>
</dbReference>
<gene>
    <name evidence="5" type="ORF">H3N35_18500</name>
</gene>
<reference evidence="5 6" key="1">
    <citation type="journal article" date="2022" name="Mar. Drugs">
        <title>Bioassay-Guided Fractionation Leads to the Detection of Cholic Acid Generated by the Rare Thalassomonas sp.</title>
        <authorList>
            <person name="Pheiffer F."/>
            <person name="Schneider Y.K."/>
            <person name="Hansen E.H."/>
            <person name="Andersen J.H."/>
            <person name="Isaksson J."/>
            <person name="Busche T."/>
            <person name="R C."/>
            <person name="Kalinowski J."/>
            <person name="Zyl L.V."/>
            <person name="Trindade M."/>
        </authorList>
    </citation>
    <scope>NUCLEOTIDE SEQUENCE [LARGE SCALE GENOMIC DNA]</scope>
    <source>
        <strain evidence="5 6">A5K-61T</strain>
    </source>
</reference>
<dbReference type="Gene3D" id="3.40.50.2300">
    <property type="match status" value="2"/>
</dbReference>
<dbReference type="SUPFAM" id="SSF53822">
    <property type="entry name" value="Periplasmic binding protein-like I"/>
    <property type="match status" value="1"/>
</dbReference>
<dbReference type="InterPro" id="IPR046335">
    <property type="entry name" value="LacI/GalR-like_sensor"/>
</dbReference>
<dbReference type="InterPro" id="IPR010982">
    <property type="entry name" value="Lambda_DNA-bd_dom_sf"/>
</dbReference>
<protein>
    <submittedName>
        <fullName evidence="5">LacI family DNA-binding transcriptional regulator</fullName>
    </submittedName>
</protein>
<dbReference type="SUPFAM" id="SSF47413">
    <property type="entry name" value="lambda repressor-like DNA-binding domains"/>
    <property type="match status" value="1"/>
</dbReference>
<keyword evidence="1" id="KW-0805">Transcription regulation</keyword>
<sequence>MATIYEVSKLAGVSLATVSRVTSNNALVSDKTRQKVMDAMEQLGYRPNSIAQSLASRRTNSVGILVSELHGPFFGQMMAGIETELRLAGKHVIITTGHSEEDKEKDGIEFLKSRNCDALIVHVEAVSDEYLVDLCQGDIPVYIMSRLVSGIEQNCISLDNELGGYLATKAVIDQGHSDIAYIAGQQFKADARNRLSGHKRALAENNIPFKESLVYMGDFKETGGSEGLKHFVDNKQSFTALVCANDEIASGAMTYARELGFDLPKDLSIIGFDNVILARYIYPKLTTIDNPVNEMGQMAAKLVLKNVYQQDKLQIQQTFQPGLITRDSVLPR</sequence>
<evidence type="ECO:0000313" key="5">
    <source>
        <dbReference type="EMBL" id="WDE10257.1"/>
    </source>
</evidence>
<dbReference type="EMBL" id="CP059693">
    <property type="protein sequence ID" value="WDE10257.1"/>
    <property type="molecule type" value="Genomic_DNA"/>
</dbReference>
<evidence type="ECO:0000256" key="2">
    <source>
        <dbReference type="ARBA" id="ARBA00023125"/>
    </source>
</evidence>
<dbReference type="InterPro" id="IPR000843">
    <property type="entry name" value="HTH_LacI"/>
</dbReference>
<dbReference type="GO" id="GO:0003677">
    <property type="term" value="F:DNA binding"/>
    <property type="evidence" value="ECO:0007669"/>
    <property type="project" value="UniProtKB-KW"/>
</dbReference>
<organism evidence="5 6">
    <name type="scientific">Thalassomonas haliotis</name>
    <dbReference type="NCBI Taxonomy" id="485448"/>
    <lineage>
        <taxon>Bacteria</taxon>
        <taxon>Pseudomonadati</taxon>
        <taxon>Pseudomonadota</taxon>
        <taxon>Gammaproteobacteria</taxon>
        <taxon>Alteromonadales</taxon>
        <taxon>Colwelliaceae</taxon>
        <taxon>Thalassomonas</taxon>
    </lineage>
</organism>
<dbReference type="InterPro" id="IPR028082">
    <property type="entry name" value="Peripla_BP_I"/>
</dbReference>
<keyword evidence="6" id="KW-1185">Reference proteome</keyword>
<dbReference type="Pfam" id="PF00356">
    <property type="entry name" value="LacI"/>
    <property type="match status" value="1"/>
</dbReference>
<dbReference type="SMART" id="SM00354">
    <property type="entry name" value="HTH_LACI"/>
    <property type="match status" value="1"/>
</dbReference>
<accession>A0ABY7VBK1</accession>
<evidence type="ECO:0000313" key="6">
    <source>
        <dbReference type="Proteomes" id="UP001215231"/>
    </source>
</evidence>
<keyword evidence="2 5" id="KW-0238">DNA-binding</keyword>